<dbReference type="GO" id="GO:0046872">
    <property type="term" value="F:metal ion binding"/>
    <property type="evidence" value="ECO:0007669"/>
    <property type="project" value="UniProtKB-KW"/>
</dbReference>
<evidence type="ECO:0000313" key="4">
    <source>
        <dbReference type="EMBL" id="KKN72441.1"/>
    </source>
</evidence>
<comment type="caution">
    <text evidence="4">The sequence shown here is derived from an EMBL/GenBank/DDBJ whole genome shotgun (WGS) entry which is preliminary data.</text>
</comment>
<dbReference type="SFLD" id="SFLDS00003">
    <property type="entry name" value="Haloacid_Dehalogenase"/>
    <property type="match status" value="1"/>
</dbReference>
<dbReference type="InterPro" id="IPR023214">
    <property type="entry name" value="HAD_sf"/>
</dbReference>
<organism evidence="4">
    <name type="scientific">marine sediment metagenome</name>
    <dbReference type="NCBI Taxonomy" id="412755"/>
    <lineage>
        <taxon>unclassified sequences</taxon>
        <taxon>metagenomes</taxon>
        <taxon>ecological metagenomes</taxon>
    </lineage>
</organism>
<dbReference type="PANTHER" id="PTHR46193:SF10">
    <property type="entry name" value="6-PHOSPHOGLUCONATE PHOSPHATASE"/>
    <property type="match status" value="1"/>
</dbReference>
<proteinExistence type="predicted"/>
<protein>
    <recommendedName>
        <fullName evidence="5">HAD family hydrolase</fullName>
    </recommendedName>
</protein>
<dbReference type="GO" id="GO:0003824">
    <property type="term" value="F:catalytic activity"/>
    <property type="evidence" value="ECO:0007669"/>
    <property type="project" value="UniProtKB-ARBA"/>
</dbReference>
<evidence type="ECO:0008006" key="5">
    <source>
        <dbReference type="Google" id="ProtNLM"/>
    </source>
</evidence>
<dbReference type="InterPro" id="IPR023198">
    <property type="entry name" value="PGP-like_dom2"/>
</dbReference>
<comment type="cofactor">
    <cofactor evidence="1">
        <name>Mg(2+)</name>
        <dbReference type="ChEBI" id="CHEBI:18420"/>
    </cofactor>
</comment>
<dbReference type="NCBIfam" id="TIGR01509">
    <property type="entry name" value="HAD-SF-IA-v3"/>
    <property type="match status" value="1"/>
</dbReference>
<dbReference type="InterPro" id="IPR036412">
    <property type="entry name" value="HAD-like_sf"/>
</dbReference>
<dbReference type="Gene3D" id="1.10.150.240">
    <property type="entry name" value="Putative phosphatase, domain 2"/>
    <property type="match status" value="1"/>
</dbReference>
<dbReference type="AlphaFoldDB" id="A0A0F9VG08"/>
<dbReference type="CDD" id="cd07526">
    <property type="entry name" value="HAD_BPGM_like"/>
    <property type="match status" value="1"/>
</dbReference>
<dbReference type="InterPro" id="IPR051600">
    <property type="entry name" value="Beta-PGM-like"/>
</dbReference>
<evidence type="ECO:0000256" key="3">
    <source>
        <dbReference type="ARBA" id="ARBA00022842"/>
    </source>
</evidence>
<sequence>MAHIDLLISDCDGVIVDSEIISHRVLFEALSAYVPKEKLDVALDGTFGLTVLSIIELIERRFDLKIPETFDADLRRSAEEVVAMEVEPIPGVRDALLAIDLPLAVASNSRRGNVEASLRRAGLIERVAGNIFSSDMVAAPKPAPDVYLLAAERMGVLPGHCLVVEDSPTGVLAARTAGMQVIGFTGASHIPPGHDLALRELGVRAIISDMRQLPALVARFMEGRGTA</sequence>
<dbReference type="PRINTS" id="PR00413">
    <property type="entry name" value="HADHALOGNASE"/>
</dbReference>
<dbReference type="EMBL" id="LAZR01000362">
    <property type="protein sequence ID" value="KKN72441.1"/>
    <property type="molecule type" value="Genomic_DNA"/>
</dbReference>
<dbReference type="Pfam" id="PF00702">
    <property type="entry name" value="Hydrolase"/>
    <property type="match status" value="1"/>
</dbReference>
<evidence type="ECO:0000256" key="1">
    <source>
        <dbReference type="ARBA" id="ARBA00001946"/>
    </source>
</evidence>
<gene>
    <name evidence="4" type="ORF">LCGC14_0410520</name>
</gene>
<keyword evidence="2" id="KW-0479">Metal-binding</keyword>
<dbReference type="PANTHER" id="PTHR46193">
    <property type="entry name" value="6-PHOSPHOGLUCONATE PHOSPHATASE"/>
    <property type="match status" value="1"/>
</dbReference>
<keyword evidence="3" id="KW-0460">Magnesium</keyword>
<dbReference type="Gene3D" id="3.40.50.1000">
    <property type="entry name" value="HAD superfamily/HAD-like"/>
    <property type="match status" value="1"/>
</dbReference>
<name>A0A0F9VG08_9ZZZZ</name>
<dbReference type="InterPro" id="IPR006439">
    <property type="entry name" value="HAD-SF_hydro_IA"/>
</dbReference>
<dbReference type="SFLD" id="SFLDG01129">
    <property type="entry name" value="C1.5:_HAD__Beta-PGM__Phosphata"/>
    <property type="match status" value="1"/>
</dbReference>
<accession>A0A0F9VG08</accession>
<reference evidence="4" key="1">
    <citation type="journal article" date="2015" name="Nature">
        <title>Complex archaea that bridge the gap between prokaryotes and eukaryotes.</title>
        <authorList>
            <person name="Spang A."/>
            <person name="Saw J.H."/>
            <person name="Jorgensen S.L."/>
            <person name="Zaremba-Niedzwiedzka K."/>
            <person name="Martijn J."/>
            <person name="Lind A.E."/>
            <person name="van Eijk R."/>
            <person name="Schleper C."/>
            <person name="Guy L."/>
            <person name="Ettema T.J."/>
        </authorList>
    </citation>
    <scope>NUCLEOTIDE SEQUENCE</scope>
</reference>
<dbReference type="SUPFAM" id="SSF56784">
    <property type="entry name" value="HAD-like"/>
    <property type="match status" value="1"/>
</dbReference>
<evidence type="ECO:0000256" key="2">
    <source>
        <dbReference type="ARBA" id="ARBA00022723"/>
    </source>
</evidence>